<protein>
    <submittedName>
        <fullName evidence="1">(rape) hypothetical protein</fullName>
    </submittedName>
</protein>
<name>A0A816IVH5_BRANA</name>
<organism evidence="1">
    <name type="scientific">Brassica napus</name>
    <name type="common">Rape</name>
    <dbReference type="NCBI Taxonomy" id="3708"/>
    <lineage>
        <taxon>Eukaryota</taxon>
        <taxon>Viridiplantae</taxon>
        <taxon>Streptophyta</taxon>
        <taxon>Embryophyta</taxon>
        <taxon>Tracheophyta</taxon>
        <taxon>Spermatophyta</taxon>
        <taxon>Magnoliopsida</taxon>
        <taxon>eudicotyledons</taxon>
        <taxon>Gunneridae</taxon>
        <taxon>Pentapetalae</taxon>
        <taxon>rosids</taxon>
        <taxon>malvids</taxon>
        <taxon>Brassicales</taxon>
        <taxon>Brassicaceae</taxon>
        <taxon>Brassiceae</taxon>
        <taxon>Brassica</taxon>
    </lineage>
</organism>
<dbReference type="EMBL" id="HG994373">
    <property type="protein sequence ID" value="CAF1753951.1"/>
    <property type="molecule type" value="Genomic_DNA"/>
</dbReference>
<proteinExistence type="predicted"/>
<dbReference type="AlphaFoldDB" id="A0A816IVH5"/>
<accession>A0A816IVH5</accession>
<dbReference type="Proteomes" id="UP001295469">
    <property type="component" value="Chromosome C09"/>
</dbReference>
<gene>
    <name evidence="1" type="ORF">DARMORV10_C09P41190.1</name>
</gene>
<sequence>MIGEEQEKLDLFHRHCQDEDPAGVNMQPMLNLPSSVYFIIGCLLMELDSMREGTERNILADASKVVKKNKSVK</sequence>
<evidence type="ECO:0000313" key="1">
    <source>
        <dbReference type="EMBL" id="CAF1753951.1"/>
    </source>
</evidence>
<reference evidence="1" key="1">
    <citation type="submission" date="2021-01" db="EMBL/GenBank/DDBJ databases">
        <authorList>
            <consortium name="Genoscope - CEA"/>
            <person name="William W."/>
        </authorList>
    </citation>
    <scope>NUCLEOTIDE SEQUENCE</scope>
</reference>